<gene>
    <name evidence="6" type="ordered locus">Rvan_1910</name>
</gene>
<dbReference type="Gene3D" id="1.10.150.130">
    <property type="match status" value="1"/>
</dbReference>
<evidence type="ECO:0000256" key="4">
    <source>
        <dbReference type="ARBA" id="ARBA00023172"/>
    </source>
</evidence>
<keyword evidence="7" id="KW-1185">Reference proteome</keyword>
<proteinExistence type="inferred from homology"/>
<dbReference type="GO" id="GO:0003677">
    <property type="term" value="F:DNA binding"/>
    <property type="evidence" value="ECO:0007669"/>
    <property type="project" value="UniProtKB-KW"/>
</dbReference>
<evidence type="ECO:0000313" key="7">
    <source>
        <dbReference type="Proteomes" id="UP000001399"/>
    </source>
</evidence>
<evidence type="ECO:0000259" key="5">
    <source>
        <dbReference type="PROSITE" id="PS51898"/>
    </source>
</evidence>
<dbReference type="GO" id="GO:0015074">
    <property type="term" value="P:DNA integration"/>
    <property type="evidence" value="ECO:0007669"/>
    <property type="project" value="UniProtKB-KW"/>
</dbReference>
<dbReference type="Proteomes" id="UP000001399">
    <property type="component" value="Chromosome"/>
</dbReference>
<reference evidence="7" key="1">
    <citation type="journal article" date="2011" name="J. Bacteriol.">
        <title>Genome sequences of eight morphologically diverse alphaproteobacteria.</title>
        <authorList>
            <consortium name="US DOE Joint Genome Institute"/>
            <person name="Brown P.J."/>
            <person name="Kysela D.T."/>
            <person name="Buechlein A."/>
            <person name="Hemmerich C."/>
            <person name="Brun Y.V."/>
        </authorList>
    </citation>
    <scope>NUCLEOTIDE SEQUENCE [LARGE SCALE GENOMIC DNA]</scope>
    <source>
        <strain evidence="7">ATCC 17100 / ATH 3.1.1 / DSM 162 / LMG 4299</strain>
    </source>
</reference>
<dbReference type="SUPFAM" id="SSF56349">
    <property type="entry name" value="DNA breaking-rejoining enzymes"/>
    <property type="match status" value="1"/>
</dbReference>
<keyword evidence="3" id="KW-0238">DNA-binding</keyword>
<dbReference type="PROSITE" id="PS51898">
    <property type="entry name" value="TYR_RECOMBINASE"/>
    <property type="match status" value="1"/>
</dbReference>
<keyword evidence="2" id="KW-0229">DNA integration</keyword>
<dbReference type="KEGG" id="rva:Rvan_1910"/>
<dbReference type="InterPro" id="IPR002104">
    <property type="entry name" value="Integrase_catalytic"/>
</dbReference>
<evidence type="ECO:0000256" key="1">
    <source>
        <dbReference type="ARBA" id="ARBA00008857"/>
    </source>
</evidence>
<dbReference type="PANTHER" id="PTHR30629:SF2">
    <property type="entry name" value="PROPHAGE INTEGRASE INTS-RELATED"/>
    <property type="match status" value="1"/>
</dbReference>
<dbReference type="HOGENOM" id="CLU_056713_2_0_5"/>
<comment type="similarity">
    <text evidence="1">Belongs to the 'phage' integrase family.</text>
</comment>
<organism evidence="6 7">
    <name type="scientific">Rhodomicrobium vannielii (strain ATCC 17100 / DSM 162 / LMG 4299 / NCIMB 10020 / ATH 3.1.1)</name>
    <dbReference type="NCBI Taxonomy" id="648757"/>
    <lineage>
        <taxon>Bacteria</taxon>
        <taxon>Pseudomonadati</taxon>
        <taxon>Pseudomonadota</taxon>
        <taxon>Alphaproteobacteria</taxon>
        <taxon>Hyphomicrobiales</taxon>
        <taxon>Hyphomicrobiaceae</taxon>
        <taxon>Rhodomicrobium</taxon>
    </lineage>
</organism>
<dbReference type="Pfam" id="PF00589">
    <property type="entry name" value="Phage_integrase"/>
    <property type="match status" value="1"/>
</dbReference>
<accession>E3I0Q6</accession>
<sequence length="312" mass="34487">MGKPAQQSFKYVRRKKGRNGKEHLYYEEPGKERVALRGPIGSPAFLADYNAATEAEELPKRPRAAAYSLTALVAAYQGSQRFRALAPSTQAVRRRIMSRLAAVYGDGDIRSMKRGDIVRMTEKLASGPEGARSLLKLTQQLVKLAIDLGWRDDNPVRDISRPRIKTDGRHCWTEAEIAAYRKRWDVGTRQRLALELLLQTGQRKGDVVRLSREHVKGGRLKLTQEKTHVCVDAAIKPELLKIIAATVTGVQTLLVSTKGTPYGTKAFCGVFRAWCDEAGLPPECSAHGLRKAFARRMAEAGATAHEIMAAGP</sequence>
<dbReference type="OrthoDB" id="7873969at2"/>
<feature type="domain" description="Tyr recombinase" evidence="5">
    <location>
        <begin position="167"/>
        <end position="312"/>
    </location>
</feature>
<evidence type="ECO:0000256" key="2">
    <source>
        <dbReference type="ARBA" id="ARBA00022908"/>
    </source>
</evidence>
<dbReference type="GO" id="GO:0006310">
    <property type="term" value="P:DNA recombination"/>
    <property type="evidence" value="ECO:0007669"/>
    <property type="project" value="UniProtKB-KW"/>
</dbReference>
<dbReference type="InterPro" id="IPR010998">
    <property type="entry name" value="Integrase_recombinase_N"/>
</dbReference>
<dbReference type="Gene3D" id="1.10.443.10">
    <property type="entry name" value="Intergrase catalytic core"/>
    <property type="match status" value="1"/>
</dbReference>
<evidence type="ECO:0000313" key="6">
    <source>
        <dbReference type="EMBL" id="ADP71146.1"/>
    </source>
</evidence>
<dbReference type="PANTHER" id="PTHR30629">
    <property type="entry name" value="PROPHAGE INTEGRASE"/>
    <property type="match status" value="1"/>
</dbReference>
<dbReference type="EMBL" id="CP002292">
    <property type="protein sequence ID" value="ADP71146.1"/>
    <property type="molecule type" value="Genomic_DNA"/>
</dbReference>
<dbReference type="InterPro" id="IPR013762">
    <property type="entry name" value="Integrase-like_cat_sf"/>
</dbReference>
<evidence type="ECO:0000256" key="3">
    <source>
        <dbReference type="ARBA" id="ARBA00023125"/>
    </source>
</evidence>
<dbReference type="STRING" id="648757.Rvan_1910"/>
<dbReference type="eggNOG" id="COG0582">
    <property type="taxonomic scope" value="Bacteria"/>
</dbReference>
<dbReference type="InterPro" id="IPR050808">
    <property type="entry name" value="Phage_Integrase"/>
</dbReference>
<dbReference type="InterPro" id="IPR011010">
    <property type="entry name" value="DNA_brk_join_enz"/>
</dbReference>
<name>E3I0Q6_RHOVT</name>
<keyword evidence="4" id="KW-0233">DNA recombination</keyword>
<protein>
    <submittedName>
        <fullName evidence="6">Integrase family protein</fullName>
    </submittedName>
</protein>
<dbReference type="AlphaFoldDB" id="E3I0Q6"/>